<dbReference type="InterPro" id="IPR011011">
    <property type="entry name" value="Znf_FYVE_PHD"/>
</dbReference>
<feature type="domain" description="PH" evidence="10">
    <location>
        <begin position="216"/>
        <end position="306"/>
    </location>
</feature>
<proteinExistence type="predicted"/>
<dbReference type="GO" id="GO:0008270">
    <property type="term" value="F:zinc ion binding"/>
    <property type="evidence" value="ECO:0007669"/>
    <property type="project" value="UniProtKB-KW"/>
</dbReference>
<dbReference type="InterPro" id="IPR001331">
    <property type="entry name" value="GDS_CDC24_CS"/>
</dbReference>
<reference evidence="13 14" key="1">
    <citation type="submission" date="2012-10" db="EMBL/GenBank/DDBJ databases">
        <authorList>
            <person name="Zafar N."/>
            <person name="Inman J."/>
            <person name="Hall N."/>
            <person name="Lorenzi H."/>
            <person name="Caler E."/>
        </authorList>
    </citation>
    <scope>NUCLEOTIDE SEQUENCE [LARGE SCALE GENOMIC DNA]</scope>
    <source>
        <strain evidence="13 14">IP1</strain>
    </source>
</reference>
<evidence type="ECO:0000256" key="7">
    <source>
        <dbReference type="ARBA" id="ARBA00023212"/>
    </source>
</evidence>
<name>A0A0A1UDK5_ENTIV</name>
<feature type="region of interest" description="Disordered" evidence="9">
    <location>
        <begin position="559"/>
        <end position="578"/>
    </location>
</feature>
<feature type="compositionally biased region" description="Polar residues" evidence="9">
    <location>
        <begin position="560"/>
        <end position="578"/>
    </location>
</feature>
<dbReference type="InterPro" id="IPR051092">
    <property type="entry name" value="FYVE_RhoGEF_PH"/>
</dbReference>
<protein>
    <submittedName>
        <fullName evidence="13">Rho/RAC guanine nucleotide exchange factor, putative</fullName>
    </submittedName>
</protein>
<keyword evidence="6" id="KW-0862">Zinc</keyword>
<dbReference type="PROSITE" id="PS50178">
    <property type="entry name" value="ZF_FYVE"/>
    <property type="match status" value="1"/>
</dbReference>
<dbReference type="SMART" id="SM00064">
    <property type="entry name" value="FYVE"/>
    <property type="match status" value="1"/>
</dbReference>
<dbReference type="CDD" id="cd00065">
    <property type="entry name" value="FYVE_like_SF"/>
    <property type="match status" value="1"/>
</dbReference>
<dbReference type="SMART" id="SM00325">
    <property type="entry name" value="RhoGEF"/>
    <property type="match status" value="1"/>
</dbReference>
<dbReference type="Pfam" id="PF00621">
    <property type="entry name" value="RhoGEF"/>
    <property type="match status" value="1"/>
</dbReference>
<dbReference type="GeneID" id="14893602"/>
<dbReference type="Proteomes" id="UP000014680">
    <property type="component" value="Unassembled WGS sequence"/>
</dbReference>
<dbReference type="OrthoDB" id="660555at2759"/>
<evidence type="ECO:0000259" key="12">
    <source>
        <dbReference type="PROSITE" id="PS50178"/>
    </source>
</evidence>
<dbReference type="PROSITE" id="PS00741">
    <property type="entry name" value="DH_1"/>
    <property type="match status" value="1"/>
</dbReference>
<evidence type="ECO:0000256" key="4">
    <source>
        <dbReference type="ARBA" id="ARBA00022723"/>
    </source>
</evidence>
<dbReference type="Pfam" id="PF00169">
    <property type="entry name" value="PH"/>
    <property type="match status" value="1"/>
</dbReference>
<dbReference type="EMBL" id="KB206184">
    <property type="protein sequence ID" value="ELP94641.1"/>
    <property type="molecule type" value="Genomic_DNA"/>
</dbReference>
<dbReference type="SUPFAM" id="SSF57903">
    <property type="entry name" value="FYVE/PHD zinc finger"/>
    <property type="match status" value="1"/>
</dbReference>
<dbReference type="PROSITE" id="PS50003">
    <property type="entry name" value="PH_DOMAIN"/>
    <property type="match status" value="1"/>
</dbReference>
<dbReference type="InterPro" id="IPR001849">
    <property type="entry name" value="PH_domain"/>
</dbReference>
<dbReference type="RefSeq" id="XP_004261412.1">
    <property type="nucleotide sequence ID" value="XM_004261364.1"/>
</dbReference>
<evidence type="ECO:0000313" key="14">
    <source>
        <dbReference type="Proteomes" id="UP000014680"/>
    </source>
</evidence>
<evidence type="ECO:0000256" key="8">
    <source>
        <dbReference type="PROSITE-ProRule" id="PRU00091"/>
    </source>
</evidence>
<feature type="region of interest" description="Disordered" evidence="9">
    <location>
        <begin position="475"/>
        <end position="502"/>
    </location>
</feature>
<dbReference type="PROSITE" id="PS50010">
    <property type="entry name" value="DH_2"/>
    <property type="match status" value="1"/>
</dbReference>
<dbReference type="SUPFAM" id="SSF48065">
    <property type="entry name" value="DBL homology domain (DH-domain)"/>
    <property type="match status" value="1"/>
</dbReference>
<comment type="subcellular location">
    <subcellularLocation>
        <location evidence="1">Cytoplasm</location>
        <location evidence="1">Cytoskeleton</location>
    </subcellularLocation>
</comment>
<evidence type="ECO:0000256" key="9">
    <source>
        <dbReference type="SAM" id="MobiDB-lite"/>
    </source>
</evidence>
<feature type="compositionally biased region" description="Polar residues" evidence="9">
    <location>
        <begin position="493"/>
        <end position="502"/>
    </location>
</feature>
<evidence type="ECO:0000256" key="5">
    <source>
        <dbReference type="ARBA" id="ARBA00022771"/>
    </source>
</evidence>
<evidence type="ECO:0000259" key="11">
    <source>
        <dbReference type="PROSITE" id="PS50010"/>
    </source>
</evidence>
<dbReference type="PANTHER" id="PTHR12673:SF263">
    <property type="entry name" value="PLECKSTRIN DOMAIN-CONTAINING PROTEIN"/>
    <property type="match status" value="1"/>
</dbReference>
<dbReference type="VEuPathDB" id="AmoebaDB:EIN_498410"/>
<keyword evidence="3" id="KW-0344">Guanine-nucleotide releasing factor</keyword>
<dbReference type="GO" id="GO:0005085">
    <property type="term" value="F:guanyl-nucleotide exchange factor activity"/>
    <property type="evidence" value="ECO:0007669"/>
    <property type="project" value="UniProtKB-KW"/>
</dbReference>
<evidence type="ECO:0000256" key="3">
    <source>
        <dbReference type="ARBA" id="ARBA00022658"/>
    </source>
</evidence>
<dbReference type="SMART" id="SM00233">
    <property type="entry name" value="PH"/>
    <property type="match status" value="1"/>
</dbReference>
<dbReference type="AlphaFoldDB" id="A0A0A1UDK5"/>
<evidence type="ECO:0000256" key="2">
    <source>
        <dbReference type="ARBA" id="ARBA00022490"/>
    </source>
</evidence>
<evidence type="ECO:0000256" key="6">
    <source>
        <dbReference type="ARBA" id="ARBA00022833"/>
    </source>
</evidence>
<dbReference type="InterPro" id="IPR013083">
    <property type="entry name" value="Znf_RING/FYVE/PHD"/>
</dbReference>
<evidence type="ECO:0000259" key="10">
    <source>
        <dbReference type="PROSITE" id="PS50003"/>
    </source>
</evidence>
<dbReference type="InterPro" id="IPR011993">
    <property type="entry name" value="PH-like_dom_sf"/>
</dbReference>
<feature type="domain" description="FYVE-type" evidence="12">
    <location>
        <begin position="325"/>
        <end position="383"/>
    </location>
</feature>
<dbReference type="GO" id="GO:0005737">
    <property type="term" value="C:cytoplasm"/>
    <property type="evidence" value="ECO:0007669"/>
    <property type="project" value="TreeGrafter"/>
</dbReference>
<accession>A0A0A1UDK5</accession>
<gene>
    <name evidence="13" type="ORF">EIN_498410</name>
</gene>
<dbReference type="PANTHER" id="PTHR12673">
    <property type="entry name" value="FACIOGENITAL DYSPLASIA PROTEIN"/>
    <property type="match status" value="1"/>
</dbReference>
<dbReference type="Gene3D" id="2.30.29.30">
    <property type="entry name" value="Pleckstrin-homology domain (PH domain)/Phosphotyrosine-binding domain (PTB)"/>
    <property type="match status" value="1"/>
</dbReference>
<feature type="domain" description="DH" evidence="11">
    <location>
        <begin position="4"/>
        <end position="185"/>
    </location>
</feature>
<keyword evidence="4" id="KW-0479">Metal-binding</keyword>
<dbReference type="CDD" id="cd00160">
    <property type="entry name" value="RhoGEF"/>
    <property type="match status" value="1"/>
</dbReference>
<dbReference type="InterPro" id="IPR000219">
    <property type="entry name" value="DH_dom"/>
</dbReference>
<evidence type="ECO:0000313" key="13">
    <source>
        <dbReference type="EMBL" id="ELP94641.1"/>
    </source>
</evidence>
<dbReference type="InterPro" id="IPR017455">
    <property type="entry name" value="Znf_FYVE-rel"/>
</dbReference>
<sequence>MVDQRQAIVNEIYATEESYITKMHVCLEVYKPKLQANLSLIKQEDIDTLFEHYDEILQINEKFYSTLKSYKENGTLDKKIGTTFKMFTPFFKVYFLYISHYNSTVEILATHDKNEKFFKLIQDISKTTENLDLRSYLIMPVQRLPRYKLLLQELLKNTENTHEDYMNIKSAFEMIQNVAKEVNDRTKETEKKSAVYKVSRLIEGLDDLDLNDVPRELVKEGMLVKVCRSGNKNRFFYLFTDVMIYGVGNQHITVSEWFYNRHVVLEDDIRYQNAFSIKNDVKSFTVICDSTEEKKKWVDAINRCSNEQRKLFAGEQIITKSVYKKNECKTCVLCGGIFSMGNRKRHCAMCSKCVCANCSKGKIPLPPKNDIERVCDACFFKVTGQRMCNEIKGDEKKMDITVIGNLEFSTQNEKKTKRRKRQKSVDEQLGIKTKGRKRMDSKIEELLVSPRPIQQNNVFFDFVGESSEEKLTEQIEQGTTKSEKEVLTPNPTPTFVTPKISTTQTPKPFVQQFEIQIVTAQPLQEVKTEVNYPTKTPSPAVTMKTKDLYALIQNEIGNDANISPRSTPQQTLPSAQPQNVYDFTRKDDLVVSPLFKMSPLPPNVVHPTDQRKVKVCVNKEDRLSLIKGAPKQNVCPVDDKSSECTVFMQRKRMFENRIQVASEECKRDFCLRRSLSKL</sequence>
<keyword evidence="14" id="KW-1185">Reference proteome</keyword>
<keyword evidence="5 8" id="KW-0863">Zinc-finger</keyword>
<dbReference type="Gene3D" id="1.20.900.10">
    <property type="entry name" value="Dbl homology (DH) domain"/>
    <property type="match status" value="1"/>
</dbReference>
<dbReference type="KEGG" id="eiv:EIN_498410"/>
<keyword evidence="7" id="KW-0206">Cytoskeleton</keyword>
<dbReference type="SUPFAM" id="SSF50729">
    <property type="entry name" value="PH domain-like"/>
    <property type="match status" value="1"/>
</dbReference>
<dbReference type="GO" id="GO:0005856">
    <property type="term" value="C:cytoskeleton"/>
    <property type="evidence" value="ECO:0007669"/>
    <property type="project" value="UniProtKB-SubCell"/>
</dbReference>
<dbReference type="InterPro" id="IPR035899">
    <property type="entry name" value="DBL_dom_sf"/>
</dbReference>
<organism evidence="13 14">
    <name type="scientific">Entamoeba invadens IP1</name>
    <dbReference type="NCBI Taxonomy" id="370355"/>
    <lineage>
        <taxon>Eukaryota</taxon>
        <taxon>Amoebozoa</taxon>
        <taxon>Evosea</taxon>
        <taxon>Archamoebae</taxon>
        <taxon>Mastigamoebida</taxon>
        <taxon>Entamoebidae</taxon>
        <taxon>Entamoeba</taxon>
    </lineage>
</organism>
<dbReference type="Gene3D" id="3.30.40.10">
    <property type="entry name" value="Zinc/RING finger domain, C3HC4 (zinc finger)"/>
    <property type="match status" value="1"/>
</dbReference>
<evidence type="ECO:0000256" key="1">
    <source>
        <dbReference type="ARBA" id="ARBA00004245"/>
    </source>
</evidence>
<dbReference type="InterPro" id="IPR000306">
    <property type="entry name" value="Znf_FYVE"/>
</dbReference>
<dbReference type="Pfam" id="PF01363">
    <property type="entry name" value="FYVE"/>
    <property type="match status" value="1"/>
</dbReference>
<keyword evidence="2" id="KW-0963">Cytoplasm</keyword>
<dbReference type="GO" id="GO:0035556">
    <property type="term" value="P:intracellular signal transduction"/>
    <property type="evidence" value="ECO:0007669"/>
    <property type="project" value="InterPro"/>
</dbReference>